<dbReference type="Proteomes" id="UP000093080">
    <property type="component" value="Unassembled WGS sequence"/>
</dbReference>
<feature type="domain" description="PEP-utilising enzyme mobile" evidence="15">
    <location>
        <begin position="481"/>
        <end position="549"/>
    </location>
</feature>
<keyword evidence="12" id="KW-0460">Magnesium</keyword>
<gene>
    <name evidence="17" type="ORF">DBT_0615</name>
</gene>
<dbReference type="STRING" id="1156395.DBT_0615"/>
<proteinExistence type="inferred from homology"/>
<dbReference type="GO" id="GO:0008986">
    <property type="term" value="F:pyruvate, water dikinase activity"/>
    <property type="evidence" value="ECO:0007669"/>
    <property type="project" value="UniProtKB-EC"/>
</dbReference>
<dbReference type="InterPro" id="IPR013815">
    <property type="entry name" value="ATP_grasp_subdomain_1"/>
</dbReference>
<dbReference type="GO" id="GO:0046872">
    <property type="term" value="F:metal ion binding"/>
    <property type="evidence" value="ECO:0007669"/>
    <property type="project" value="UniProtKB-KW"/>
</dbReference>
<keyword evidence="9" id="KW-0547">Nucleotide-binding</keyword>
<dbReference type="EC" id="2.7.9.2" evidence="5"/>
<sequence>MIDIKKIIKELFYKSGSSKGRSFKELFVIFQQILTLNNHILDLIADANQKLGGDYIFDKRFIEQFVDEISTNVQQLIFALNEMVPGKYKQLFDVYQKIEFDLREILAGHHVGIEKYVLSYDDVSKGDEDSVGGKNATLCEVKKHLDLAIPHGFAITFFAYVDFLNSAGLLPFIKDALQKWERGEVSSSQVGSVIQSEIQKSKIPSELKHEIKEAINDLKKKVDESNLFVVRSSAWAEDSEHSFAGLYDSIVGVKDTGILDAYKKVIASTFNPKVMEYRRRIGFKEDEILMAVCCQQLIPSKVSGVVYTLNPTEPDSDTMIISASWGLGGLVVSGKETGDIFWVDRDSKRIVGVEIAWKEYKKEVTKSGEIELVEVEEDLKMVSTLSTKEVKEIADIALSIEKYFKKPQDIEFCIDKKGKLVILQTRPLGITKKRLPRAKDLRDLESKYEIIIKDKGITAQEGIAVGTIYVASQDDNFEACPTGAIVVARYASPRMAKIVPKASGIITEVGSVTGHLATICREYSVPALFNVSGITGLVRPGEVVTLDAEDKKIYKGKVKELYFYSLSHEPIGDTYEYRLLRRILRKIEPLHLAEPTDSNFKPEFCKTFHDITRFIHEKAVETIVDLHFYGSHDPETFSGKLEWDIPLDLIIIDIGGGLKQLGESSESVHRGDIQSIPMNALLDGIGHPGAWDSGPMSVDVSSFMSSLTRTFSLEHMSPKAIGQNLAVISKNYVNLSLRLGYHFTMVDSYVTSNIAENYIYFRFFGGVTDLTRRSRRAKMISEVLEHYDFRVETHGDLVVARLKRLDKRGIINRLYLLGLLIGYTRQLDVMMINDDQIDIFAEKIRELMEDKNE</sequence>
<protein>
    <recommendedName>
        <fullName evidence="6">Phosphoenolpyruvate synthase</fullName>
        <ecNumber evidence="5">2.7.9.2</ecNumber>
    </recommendedName>
    <alternativeName>
        <fullName evidence="13">Pyruvate, water dikinase</fullName>
    </alternativeName>
</protein>
<evidence type="ECO:0000256" key="10">
    <source>
        <dbReference type="ARBA" id="ARBA00022777"/>
    </source>
</evidence>
<dbReference type="InterPro" id="IPR006319">
    <property type="entry name" value="PEP_synth"/>
</dbReference>
<dbReference type="UniPathway" id="UPA00138"/>
<evidence type="ECO:0000313" key="17">
    <source>
        <dbReference type="EMBL" id="OCC16153.1"/>
    </source>
</evidence>
<name>A0A1B9F8F1_9BACT</name>
<dbReference type="Pfam" id="PF00391">
    <property type="entry name" value="PEP-utilizers"/>
    <property type="match status" value="1"/>
</dbReference>
<evidence type="ECO:0000256" key="9">
    <source>
        <dbReference type="ARBA" id="ARBA00022741"/>
    </source>
</evidence>
<comment type="catalytic activity">
    <reaction evidence="14">
        <text>pyruvate + ATP + H2O = phosphoenolpyruvate + AMP + phosphate + 2 H(+)</text>
        <dbReference type="Rhea" id="RHEA:11364"/>
        <dbReference type="ChEBI" id="CHEBI:15361"/>
        <dbReference type="ChEBI" id="CHEBI:15377"/>
        <dbReference type="ChEBI" id="CHEBI:15378"/>
        <dbReference type="ChEBI" id="CHEBI:30616"/>
        <dbReference type="ChEBI" id="CHEBI:43474"/>
        <dbReference type="ChEBI" id="CHEBI:58702"/>
        <dbReference type="ChEBI" id="CHEBI:456215"/>
        <dbReference type="EC" id="2.7.9.2"/>
    </reaction>
</comment>
<dbReference type="SUPFAM" id="SSF52009">
    <property type="entry name" value="Phosphohistidine domain"/>
    <property type="match status" value="1"/>
</dbReference>
<dbReference type="Pfam" id="PF01326">
    <property type="entry name" value="PPDK_N"/>
    <property type="match status" value="1"/>
</dbReference>
<dbReference type="PANTHER" id="PTHR43030">
    <property type="entry name" value="PHOSPHOENOLPYRUVATE SYNTHASE"/>
    <property type="match status" value="1"/>
</dbReference>
<dbReference type="OrthoDB" id="9760711at2"/>
<comment type="caution">
    <text evidence="17">The sequence shown here is derived from an EMBL/GenBank/DDBJ whole genome shotgun (WGS) entry which is preliminary data.</text>
</comment>
<evidence type="ECO:0000256" key="13">
    <source>
        <dbReference type="ARBA" id="ARBA00033470"/>
    </source>
</evidence>
<evidence type="ECO:0000256" key="7">
    <source>
        <dbReference type="ARBA" id="ARBA00022679"/>
    </source>
</evidence>
<evidence type="ECO:0000256" key="6">
    <source>
        <dbReference type="ARBA" id="ARBA00021623"/>
    </source>
</evidence>
<dbReference type="Gene3D" id="3.30.1490.20">
    <property type="entry name" value="ATP-grasp fold, A domain"/>
    <property type="match status" value="1"/>
</dbReference>
<accession>A0A1B9F8F1</accession>
<dbReference type="PATRIC" id="fig|1156395.6.peg.621"/>
<evidence type="ECO:0000256" key="3">
    <source>
        <dbReference type="ARBA" id="ARBA00004742"/>
    </source>
</evidence>
<evidence type="ECO:0000256" key="12">
    <source>
        <dbReference type="ARBA" id="ARBA00022842"/>
    </source>
</evidence>
<keyword evidence="17" id="KW-0670">Pyruvate</keyword>
<evidence type="ECO:0000259" key="15">
    <source>
        <dbReference type="Pfam" id="PF00391"/>
    </source>
</evidence>
<evidence type="ECO:0000259" key="16">
    <source>
        <dbReference type="Pfam" id="PF01326"/>
    </source>
</evidence>
<dbReference type="GO" id="GO:0005524">
    <property type="term" value="F:ATP binding"/>
    <property type="evidence" value="ECO:0007669"/>
    <property type="project" value="UniProtKB-KW"/>
</dbReference>
<dbReference type="Gene3D" id="3.50.30.10">
    <property type="entry name" value="Phosphohistidine domain"/>
    <property type="match status" value="1"/>
</dbReference>
<keyword evidence="18" id="KW-1185">Reference proteome</keyword>
<evidence type="ECO:0000313" key="18">
    <source>
        <dbReference type="Proteomes" id="UP000093080"/>
    </source>
</evidence>
<dbReference type="InterPro" id="IPR036637">
    <property type="entry name" value="Phosphohistidine_dom_sf"/>
</dbReference>
<comment type="function">
    <text evidence="2">Catalyzes the phosphorylation of pyruvate to phosphoenolpyruvate.</text>
</comment>
<dbReference type="SUPFAM" id="SSF56059">
    <property type="entry name" value="Glutathione synthetase ATP-binding domain-like"/>
    <property type="match status" value="1"/>
</dbReference>
<comment type="similarity">
    <text evidence="4">Belongs to the PEP-utilizing enzyme family.</text>
</comment>
<evidence type="ECO:0000256" key="5">
    <source>
        <dbReference type="ARBA" id="ARBA00011996"/>
    </source>
</evidence>
<keyword evidence="11" id="KW-0067">ATP-binding</keyword>
<dbReference type="PANTHER" id="PTHR43030:SF1">
    <property type="entry name" value="PHOSPHOENOLPYRUVATE SYNTHASE"/>
    <property type="match status" value="1"/>
</dbReference>
<organism evidence="17 18">
    <name type="scientific">Dissulfuribacter thermophilus</name>
    <dbReference type="NCBI Taxonomy" id="1156395"/>
    <lineage>
        <taxon>Bacteria</taxon>
        <taxon>Pseudomonadati</taxon>
        <taxon>Thermodesulfobacteriota</taxon>
        <taxon>Dissulfuribacteria</taxon>
        <taxon>Dissulfuribacterales</taxon>
        <taxon>Dissulfuribacteraceae</taxon>
        <taxon>Dissulfuribacter</taxon>
    </lineage>
</organism>
<dbReference type="InterPro" id="IPR008279">
    <property type="entry name" value="PEP-util_enz_mobile_dom"/>
</dbReference>
<dbReference type="AlphaFoldDB" id="A0A1B9F8F1"/>
<evidence type="ECO:0000256" key="14">
    <source>
        <dbReference type="ARBA" id="ARBA00047700"/>
    </source>
</evidence>
<dbReference type="InterPro" id="IPR002192">
    <property type="entry name" value="PPDK_AMP/ATP-bd"/>
</dbReference>
<dbReference type="RefSeq" id="WP_067616239.1">
    <property type="nucleotide sequence ID" value="NZ_MAGO01000002.1"/>
</dbReference>
<keyword evidence="10" id="KW-0418">Kinase</keyword>
<comment type="pathway">
    <text evidence="3">Carbohydrate biosynthesis; gluconeogenesis.</text>
</comment>
<evidence type="ECO:0000256" key="1">
    <source>
        <dbReference type="ARBA" id="ARBA00001946"/>
    </source>
</evidence>
<dbReference type="EMBL" id="MAGO01000002">
    <property type="protein sequence ID" value="OCC16153.1"/>
    <property type="molecule type" value="Genomic_DNA"/>
</dbReference>
<dbReference type="Gene3D" id="3.30.470.20">
    <property type="entry name" value="ATP-grasp fold, B domain"/>
    <property type="match status" value="1"/>
</dbReference>
<comment type="cofactor">
    <cofactor evidence="1">
        <name>Mg(2+)</name>
        <dbReference type="ChEBI" id="CHEBI:18420"/>
    </cofactor>
</comment>
<dbReference type="GO" id="GO:0006094">
    <property type="term" value="P:gluconeogenesis"/>
    <property type="evidence" value="ECO:0007669"/>
    <property type="project" value="UniProtKB-UniPathway"/>
</dbReference>
<evidence type="ECO:0000256" key="8">
    <source>
        <dbReference type="ARBA" id="ARBA00022723"/>
    </source>
</evidence>
<evidence type="ECO:0000256" key="2">
    <source>
        <dbReference type="ARBA" id="ARBA00002988"/>
    </source>
</evidence>
<evidence type="ECO:0000256" key="4">
    <source>
        <dbReference type="ARBA" id="ARBA00007837"/>
    </source>
</evidence>
<reference evidence="17 18" key="1">
    <citation type="submission" date="2016-06" db="EMBL/GenBank/DDBJ databases">
        <title>Respiratory ammonification of nitrate coupled to the oxidation of elemental sulfur in deep-sea autotrophic thermophilic bacteria.</title>
        <authorList>
            <person name="Slobodkina G.B."/>
            <person name="Mardanov A.V."/>
            <person name="Ravin N.V."/>
            <person name="Frolova A.A."/>
            <person name="Viryasiv M.B."/>
            <person name="Chernyh N.A."/>
            <person name="Bonch-Osmolovskaya E.A."/>
            <person name="Slobodkin A.I."/>
        </authorList>
    </citation>
    <scope>NUCLEOTIDE SEQUENCE [LARGE SCALE GENOMIC DNA]</scope>
    <source>
        <strain evidence="17 18">S69</strain>
    </source>
</reference>
<keyword evidence="8" id="KW-0479">Metal-binding</keyword>
<keyword evidence="7" id="KW-0808">Transferase</keyword>
<feature type="domain" description="Pyruvate phosphate dikinase AMP/ATP-binding" evidence="16">
    <location>
        <begin position="129"/>
        <end position="436"/>
    </location>
</feature>
<evidence type="ECO:0000256" key="11">
    <source>
        <dbReference type="ARBA" id="ARBA00022840"/>
    </source>
</evidence>